<keyword evidence="4 13" id="KW-0812">Transmembrane</keyword>
<dbReference type="PIRSF" id="PIRSF037471">
    <property type="entry name" value="UCP037471"/>
    <property type="match status" value="1"/>
</dbReference>
<keyword evidence="12" id="KW-0408">Iron</keyword>
<gene>
    <name evidence="17" type="ORF">HS088_TW21G01009</name>
</gene>
<dbReference type="CDD" id="cd09629">
    <property type="entry name" value="DOMON_CIL1_like"/>
    <property type="match status" value="1"/>
</dbReference>
<dbReference type="SMART" id="SM00665">
    <property type="entry name" value="B561"/>
    <property type="match status" value="1"/>
</dbReference>
<evidence type="ECO:0000256" key="14">
    <source>
        <dbReference type="SAM" id="SignalP"/>
    </source>
</evidence>
<reference evidence="17 18" key="1">
    <citation type="journal article" date="2020" name="Nat. Commun.">
        <title>Genome of Tripterygium wilfordii and identification of cytochrome P450 involved in triptolide biosynthesis.</title>
        <authorList>
            <person name="Tu L."/>
            <person name="Su P."/>
            <person name="Zhang Z."/>
            <person name="Gao L."/>
            <person name="Wang J."/>
            <person name="Hu T."/>
            <person name="Zhou J."/>
            <person name="Zhang Y."/>
            <person name="Zhao Y."/>
            <person name="Liu Y."/>
            <person name="Song Y."/>
            <person name="Tong Y."/>
            <person name="Lu Y."/>
            <person name="Yang J."/>
            <person name="Xu C."/>
            <person name="Jia M."/>
            <person name="Peters R.J."/>
            <person name="Huang L."/>
            <person name="Gao W."/>
        </authorList>
    </citation>
    <scope>NUCLEOTIDE SEQUENCE [LARGE SCALE GENOMIC DNA]</scope>
    <source>
        <strain evidence="18">cv. XIE 37</strain>
        <tissue evidence="17">Leaf</tissue>
    </source>
</reference>
<keyword evidence="9 11" id="KW-0472">Membrane</keyword>
<evidence type="ECO:0000256" key="12">
    <source>
        <dbReference type="PIRSR" id="PIRSR037471-1"/>
    </source>
</evidence>
<evidence type="ECO:0000256" key="11">
    <source>
        <dbReference type="PIRNR" id="PIRNR037471"/>
    </source>
</evidence>
<dbReference type="GO" id="GO:0016020">
    <property type="term" value="C:membrane"/>
    <property type="evidence" value="ECO:0007669"/>
    <property type="project" value="UniProtKB-SubCell"/>
</dbReference>
<evidence type="ECO:0000256" key="6">
    <source>
        <dbReference type="ARBA" id="ARBA00022729"/>
    </source>
</evidence>
<keyword evidence="7 11" id="KW-0249">Electron transport</keyword>
<evidence type="ECO:0000259" key="16">
    <source>
        <dbReference type="PROSITE" id="PS50939"/>
    </source>
</evidence>
<dbReference type="InParanoid" id="A0A7J7C4I5"/>
<evidence type="ECO:0000259" key="15">
    <source>
        <dbReference type="PROSITE" id="PS50836"/>
    </source>
</evidence>
<dbReference type="EMBL" id="JAAARO010000021">
    <property type="protein sequence ID" value="KAF5728855.1"/>
    <property type="molecule type" value="Genomic_DNA"/>
</dbReference>
<keyword evidence="2 11" id="KW-0813">Transport</keyword>
<keyword evidence="8 13" id="KW-1133">Transmembrane helix</keyword>
<feature type="binding site" description="axial binding residue" evidence="12">
    <location>
        <position position="204"/>
    </location>
    <ligand>
        <name>heme b</name>
        <dbReference type="ChEBI" id="CHEBI:60344"/>
        <label>1</label>
    </ligand>
    <ligandPart>
        <name>Fe</name>
        <dbReference type="ChEBI" id="CHEBI:18248"/>
    </ligandPart>
</feature>
<feature type="transmembrane region" description="Helical" evidence="13">
    <location>
        <begin position="340"/>
        <end position="363"/>
    </location>
</feature>
<feature type="transmembrane region" description="Helical" evidence="13">
    <location>
        <begin position="205"/>
        <end position="223"/>
    </location>
</feature>
<comment type="caution">
    <text evidence="17">The sequence shown here is derived from an EMBL/GenBank/DDBJ whole genome shotgun (WGS) entry which is preliminary data.</text>
</comment>
<dbReference type="InterPro" id="IPR017214">
    <property type="entry name" value="UCP037471"/>
</dbReference>
<evidence type="ECO:0000256" key="4">
    <source>
        <dbReference type="ARBA" id="ARBA00022692"/>
    </source>
</evidence>
<sequence>MLNHYLLCLSIALSLLFLPSNAQTCAKYSFPSNIKYTSCNDLPYLNSFLHWTYDNSTGKLQIAYRHGGLTSSDWVAWAINPTSTGMLGAQALVAYQKLDGTMTAYPAPVDTYQTTLQEGKLSFQVSELSATFANNEIIIYATLVLPGNTTTVNQVWQNGPLSPIGAPARHSVTGDNIQSSGTLNLLSGEETSGGNSKEKKKNIHGVLNTVGWGIMMPLGALIARYLKVFKSADPAWFYLHLGCQTSAYIIGTAGWATGLKLGSESPGVEQTPHRTIGILLFCLGTLQVFALLLRPKPEHKYRFYWNIYHHTVGYLVILLSVINIFKGFDILQPDNKWKNGYIVFIVLLAIKAVFLEAFTWYIVMKKKRSESDGKMTHNATNGASMFGGRHQQVEMG</sequence>
<evidence type="ECO:0000313" key="17">
    <source>
        <dbReference type="EMBL" id="KAF5728855.1"/>
    </source>
</evidence>
<dbReference type="Proteomes" id="UP000593562">
    <property type="component" value="Unassembled WGS sequence"/>
</dbReference>
<feature type="signal peptide" evidence="14">
    <location>
        <begin position="1"/>
        <end position="22"/>
    </location>
</feature>
<dbReference type="InterPro" id="IPR005018">
    <property type="entry name" value="DOMON_domain"/>
</dbReference>
<feature type="binding site" description="axial binding residue" evidence="12">
    <location>
        <position position="240"/>
    </location>
    <ligand>
        <name>heme b</name>
        <dbReference type="ChEBI" id="CHEBI:60344"/>
        <label>1</label>
    </ligand>
    <ligandPart>
        <name>Fe</name>
        <dbReference type="ChEBI" id="CHEBI:18248"/>
    </ligandPart>
</feature>
<dbReference type="PROSITE" id="PS50939">
    <property type="entry name" value="CYTOCHROME_B561"/>
    <property type="match status" value="1"/>
</dbReference>
<name>A0A7J7C4I5_TRIWF</name>
<dbReference type="Pfam" id="PF03188">
    <property type="entry name" value="Cytochrom_B561"/>
    <property type="match status" value="1"/>
</dbReference>
<evidence type="ECO:0000313" key="18">
    <source>
        <dbReference type="Proteomes" id="UP000593562"/>
    </source>
</evidence>
<dbReference type="PANTHER" id="PTHR23130">
    <property type="entry name" value="CYTOCHROME B561 AND DOMON DOMAIN-CONTAINING PROTEIN"/>
    <property type="match status" value="1"/>
</dbReference>
<feature type="transmembrane region" description="Helical" evidence="13">
    <location>
        <begin position="235"/>
        <end position="256"/>
    </location>
</feature>
<evidence type="ECO:0000256" key="9">
    <source>
        <dbReference type="ARBA" id="ARBA00023136"/>
    </source>
</evidence>
<accession>A0A7J7C4I5</accession>
<keyword evidence="18" id="KW-1185">Reference proteome</keyword>
<evidence type="ECO:0000256" key="13">
    <source>
        <dbReference type="SAM" id="Phobius"/>
    </source>
</evidence>
<dbReference type="PROSITE" id="PS50836">
    <property type="entry name" value="DOMON"/>
    <property type="match status" value="1"/>
</dbReference>
<dbReference type="OrthoDB" id="2419613at2759"/>
<organism evidence="17 18">
    <name type="scientific">Tripterygium wilfordii</name>
    <name type="common">Thunder God vine</name>
    <dbReference type="NCBI Taxonomy" id="458696"/>
    <lineage>
        <taxon>Eukaryota</taxon>
        <taxon>Viridiplantae</taxon>
        <taxon>Streptophyta</taxon>
        <taxon>Embryophyta</taxon>
        <taxon>Tracheophyta</taxon>
        <taxon>Spermatophyta</taxon>
        <taxon>Magnoliopsida</taxon>
        <taxon>eudicotyledons</taxon>
        <taxon>Gunneridae</taxon>
        <taxon>Pentapetalae</taxon>
        <taxon>rosids</taxon>
        <taxon>fabids</taxon>
        <taxon>Celastrales</taxon>
        <taxon>Celastraceae</taxon>
        <taxon>Tripterygium</taxon>
    </lineage>
</organism>
<feature type="transmembrane region" description="Helical" evidence="13">
    <location>
        <begin position="305"/>
        <end position="328"/>
    </location>
</feature>
<evidence type="ECO:0000256" key="2">
    <source>
        <dbReference type="ARBA" id="ARBA00022448"/>
    </source>
</evidence>
<comment type="function">
    <text evidence="10">May act as a catecholamine-responsive trans-membrane electron transporter.</text>
</comment>
<dbReference type="FunCoup" id="A0A7J7C4I5">
    <property type="interactions" value="237"/>
</dbReference>
<comment type="cofactor">
    <cofactor evidence="11">
        <name>heme b</name>
        <dbReference type="ChEBI" id="CHEBI:60344"/>
    </cofactor>
    <text evidence="11">Binds 2 heme b groups non-covalently.</text>
</comment>
<feature type="binding site" description="axial binding residue" evidence="12">
    <location>
        <position position="309"/>
    </location>
    <ligand>
        <name>heme b</name>
        <dbReference type="ChEBI" id="CHEBI:60344"/>
        <label>1</label>
    </ligand>
    <ligandPart>
        <name>Fe</name>
        <dbReference type="ChEBI" id="CHEBI:18248"/>
    </ligandPart>
</feature>
<dbReference type="InterPro" id="IPR045265">
    <property type="entry name" value="AIR12_DOMON"/>
</dbReference>
<keyword evidence="5 12" id="KW-0479">Metal-binding</keyword>
<dbReference type="AlphaFoldDB" id="A0A7J7C4I5"/>
<feature type="transmembrane region" description="Helical" evidence="13">
    <location>
        <begin position="276"/>
        <end position="293"/>
    </location>
</feature>
<evidence type="ECO:0000256" key="8">
    <source>
        <dbReference type="ARBA" id="ARBA00022989"/>
    </source>
</evidence>
<dbReference type="PANTHER" id="PTHR23130:SF167">
    <property type="entry name" value="CYTOCHROME B561 AND DOMON DOMAIN-CONTAINING PROTEIN"/>
    <property type="match status" value="1"/>
</dbReference>
<feature type="chain" id="PRO_5029810759" description="Cytochrome b561 and DOMON domain-containing protein" evidence="14">
    <location>
        <begin position="23"/>
        <end position="396"/>
    </location>
</feature>
<dbReference type="InterPro" id="IPR006593">
    <property type="entry name" value="Cyt_b561/ferric_Rdtase_TM"/>
</dbReference>
<feature type="domain" description="Cytochrome b561" evidence="16">
    <location>
        <begin position="166"/>
        <end position="364"/>
    </location>
</feature>
<evidence type="ECO:0000256" key="1">
    <source>
        <dbReference type="ARBA" id="ARBA00004141"/>
    </source>
</evidence>
<dbReference type="Gene3D" id="1.20.120.1770">
    <property type="match status" value="1"/>
</dbReference>
<evidence type="ECO:0000256" key="10">
    <source>
        <dbReference type="ARBA" id="ARBA00053871"/>
    </source>
</evidence>
<keyword evidence="6 14" id="KW-0732">Signal</keyword>
<dbReference type="FunFam" id="1.20.120.1770:FF:000007">
    <property type="entry name" value="Cytochrome b561 and DOMON domain-containing protein"/>
    <property type="match status" value="1"/>
</dbReference>
<feature type="domain" description="DOMON" evidence="15">
    <location>
        <begin position="45"/>
        <end position="159"/>
    </location>
</feature>
<feature type="binding site" description="axial binding residue" evidence="12">
    <location>
        <position position="273"/>
    </location>
    <ligand>
        <name>heme b</name>
        <dbReference type="ChEBI" id="CHEBI:60344"/>
        <label>1</label>
    </ligand>
    <ligandPart>
        <name>Fe</name>
        <dbReference type="ChEBI" id="CHEBI:18248"/>
    </ligandPart>
</feature>
<protein>
    <recommendedName>
        <fullName evidence="11">Cytochrome b561 and DOMON domain-containing protein</fullName>
    </recommendedName>
</protein>
<evidence type="ECO:0000256" key="5">
    <source>
        <dbReference type="ARBA" id="ARBA00022723"/>
    </source>
</evidence>
<proteinExistence type="predicted"/>
<dbReference type="GO" id="GO:0046872">
    <property type="term" value="F:metal ion binding"/>
    <property type="evidence" value="ECO:0007669"/>
    <property type="project" value="UniProtKB-KW"/>
</dbReference>
<dbReference type="Pfam" id="PF04526">
    <property type="entry name" value="DUF568"/>
    <property type="match status" value="1"/>
</dbReference>
<dbReference type="CDD" id="cd08760">
    <property type="entry name" value="Cyt_b561_FRRS1_like"/>
    <property type="match status" value="1"/>
</dbReference>
<keyword evidence="3" id="KW-0349">Heme</keyword>
<evidence type="ECO:0000256" key="7">
    <source>
        <dbReference type="ARBA" id="ARBA00022982"/>
    </source>
</evidence>
<comment type="subcellular location">
    <subcellularLocation>
        <location evidence="1">Membrane</location>
        <topology evidence="1">Multi-pass membrane protein</topology>
    </subcellularLocation>
</comment>
<evidence type="ECO:0000256" key="3">
    <source>
        <dbReference type="ARBA" id="ARBA00022617"/>
    </source>
</evidence>